<feature type="chain" id="PRO_5017684153" evidence="1">
    <location>
        <begin position="19"/>
        <end position="224"/>
    </location>
</feature>
<protein>
    <submittedName>
        <fullName evidence="3">GDSL family lipase</fullName>
    </submittedName>
</protein>
<gene>
    <name evidence="3" type="ORF">D3H65_16995</name>
</gene>
<dbReference type="Proteomes" id="UP000263900">
    <property type="component" value="Chromosome"/>
</dbReference>
<feature type="signal peptide" evidence="1">
    <location>
        <begin position="1"/>
        <end position="18"/>
    </location>
</feature>
<dbReference type="RefSeq" id="WP_119051451.1">
    <property type="nucleotide sequence ID" value="NZ_CP032157.1"/>
</dbReference>
<keyword evidence="1" id="KW-0732">Signal</keyword>
<evidence type="ECO:0000256" key="1">
    <source>
        <dbReference type="SAM" id="SignalP"/>
    </source>
</evidence>
<organism evidence="3 4">
    <name type="scientific">Paraflavitalea soli</name>
    <dbReference type="NCBI Taxonomy" id="2315862"/>
    <lineage>
        <taxon>Bacteria</taxon>
        <taxon>Pseudomonadati</taxon>
        <taxon>Bacteroidota</taxon>
        <taxon>Chitinophagia</taxon>
        <taxon>Chitinophagales</taxon>
        <taxon>Chitinophagaceae</taxon>
        <taxon>Paraflavitalea</taxon>
    </lineage>
</organism>
<evidence type="ECO:0000313" key="4">
    <source>
        <dbReference type="Proteomes" id="UP000263900"/>
    </source>
</evidence>
<dbReference type="KEGG" id="pseg:D3H65_16995"/>
<accession>A0A3B7MR97</accession>
<dbReference type="EMBL" id="CP032157">
    <property type="protein sequence ID" value="AXY75570.1"/>
    <property type="molecule type" value="Genomic_DNA"/>
</dbReference>
<dbReference type="InterPro" id="IPR051532">
    <property type="entry name" value="Ester_Hydrolysis_Enzymes"/>
</dbReference>
<dbReference type="PANTHER" id="PTHR30383">
    <property type="entry name" value="THIOESTERASE 1/PROTEASE 1/LYSOPHOSPHOLIPASE L1"/>
    <property type="match status" value="1"/>
</dbReference>
<evidence type="ECO:0000313" key="3">
    <source>
        <dbReference type="EMBL" id="AXY75570.1"/>
    </source>
</evidence>
<dbReference type="InterPro" id="IPR013830">
    <property type="entry name" value="SGNH_hydro"/>
</dbReference>
<sequence length="224" mass="25127">MKLFLVASLVLVTGTLSAQTDASSDSSYANGYYVERVKYFDSLHPIKKSIVFLGNSITEVGAWAEVLPGEQVINRGISGDNSFGVYARLDQVLAIKPRKIFLTIGVNDIKRGTPIDYIVNNYERIAAKVKAVSPRTKLYFQSVLPVTESVLANIYVKITNSKINQLNERMKAVAAKYDCPYIDLHPVFVDDNGQLRRDLTTDGLHLKQAAYILWANYLKKEKYL</sequence>
<name>A0A3B7MR97_9BACT</name>
<dbReference type="InterPro" id="IPR036514">
    <property type="entry name" value="SGNH_hydro_sf"/>
</dbReference>
<proteinExistence type="predicted"/>
<evidence type="ECO:0000259" key="2">
    <source>
        <dbReference type="Pfam" id="PF13472"/>
    </source>
</evidence>
<keyword evidence="4" id="KW-1185">Reference proteome</keyword>
<dbReference type="Pfam" id="PF13472">
    <property type="entry name" value="Lipase_GDSL_2"/>
    <property type="match status" value="1"/>
</dbReference>
<dbReference type="SUPFAM" id="SSF52266">
    <property type="entry name" value="SGNH hydrolase"/>
    <property type="match status" value="1"/>
</dbReference>
<dbReference type="PANTHER" id="PTHR30383:SF5">
    <property type="entry name" value="SGNH HYDROLASE-TYPE ESTERASE DOMAIN-CONTAINING PROTEIN"/>
    <property type="match status" value="1"/>
</dbReference>
<dbReference type="GO" id="GO:0004622">
    <property type="term" value="F:phosphatidylcholine lysophospholipase activity"/>
    <property type="evidence" value="ECO:0007669"/>
    <property type="project" value="TreeGrafter"/>
</dbReference>
<dbReference type="AlphaFoldDB" id="A0A3B7MR97"/>
<dbReference type="OrthoDB" id="9790057at2"/>
<reference evidence="3 4" key="1">
    <citation type="submission" date="2018-09" db="EMBL/GenBank/DDBJ databases">
        <title>Genome sequencing of strain 6GH32-13.</title>
        <authorList>
            <person name="Weon H.-Y."/>
            <person name="Heo J."/>
            <person name="Kwon S.-W."/>
        </authorList>
    </citation>
    <scope>NUCLEOTIDE SEQUENCE [LARGE SCALE GENOMIC DNA]</scope>
    <source>
        <strain evidence="3 4">5GH32-13</strain>
    </source>
</reference>
<dbReference type="Gene3D" id="3.40.50.1110">
    <property type="entry name" value="SGNH hydrolase"/>
    <property type="match status" value="1"/>
</dbReference>
<feature type="domain" description="SGNH hydrolase-type esterase" evidence="2">
    <location>
        <begin position="52"/>
        <end position="211"/>
    </location>
</feature>